<keyword evidence="4 9" id="KW-0812">Transmembrane</keyword>
<evidence type="ECO:0000259" key="10">
    <source>
        <dbReference type="Pfam" id="PF01578"/>
    </source>
</evidence>
<evidence type="ECO:0000313" key="11">
    <source>
        <dbReference type="EMBL" id="KAB8197421.1"/>
    </source>
</evidence>
<dbReference type="PANTHER" id="PTHR30071:SF1">
    <property type="entry name" value="CYTOCHROME B_B6 PROTEIN-RELATED"/>
    <property type="match status" value="1"/>
</dbReference>
<dbReference type="InterPro" id="IPR045062">
    <property type="entry name" value="Cyt_c_biogenesis_CcsA/CcmC"/>
</dbReference>
<evidence type="ECO:0000256" key="4">
    <source>
        <dbReference type="ARBA" id="ARBA00022692"/>
    </source>
</evidence>
<dbReference type="OrthoDB" id="9778550at2"/>
<dbReference type="InterPro" id="IPR002541">
    <property type="entry name" value="Cyt_c_assembly"/>
</dbReference>
<dbReference type="RefSeq" id="WP_139628105.1">
    <property type="nucleotide sequence ID" value="NZ_CP045572.1"/>
</dbReference>
<feature type="transmembrane region" description="Helical" evidence="9">
    <location>
        <begin position="178"/>
        <end position="198"/>
    </location>
</feature>
<dbReference type="Pfam" id="PF01578">
    <property type="entry name" value="Cytochrom_C_asm"/>
    <property type="match status" value="1"/>
</dbReference>
<dbReference type="PANTHER" id="PTHR30071">
    <property type="entry name" value="HEME EXPORTER PROTEIN C"/>
    <property type="match status" value="1"/>
</dbReference>
<comment type="similarity">
    <text evidence="2">Belongs to the CcmC/CycZ/HelC family.</text>
</comment>
<dbReference type="AlphaFoldDB" id="A0A5C4WV65"/>
<dbReference type="GO" id="GO:0005886">
    <property type="term" value="C:plasma membrane"/>
    <property type="evidence" value="ECO:0007669"/>
    <property type="project" value="TreeGrafter"/>
</dbReference>
<evidence type="ECO:0000256" key="1">
    <source>
        <dbReference type="ARBA" id="ARBA00004141"/>
    </source>
</evidence>
<keyword evidence="6 9" id="KW-1133">Transmembrane helix</keyword>
<gene>
    <name evidence="11" type="ORF">FH608_002355</name>
</gene>
<keyword evidence="5" id="KW-0201">Cytochrome c-type biogenesis</keyword>
<evidence type="ECO:0000256" key="9">
    <source>
        <dbReference type="SAM" id="Phobius"/>
    </source>
</evidence>
<feature type="transmembrane region" description="Helical" evidence="9">
    <location>
        <begin position="76"/>
        <end position="96"/>
    </location>
</feature>
<dbReference type="InterPro" id="IPR003557">
    <property type="entry name" value="Cyt_c_biogenesis_CcmC"/>
</dbReference>
<evidence type="ECO:0000256" key="5">
    <source>
        <dbReference type="ARBA" id="ARBA00022748"/>
    </source>
</evidence>
<comment type="caution">
    <text evidence="11">The sequence shown here is derived from an EMBL/GenBank/DDBJ whole genome shotgun (WGS) entry which is preliminary data.</text>
</comment>
<feature type="transmembrane region" description="Helical" evidence="9">
    <location>
        <begin position="134"/>
        <end position="158"/>
    </location>
</feature>
<accession>A0A5C4WV65</accession>
<protein>
    <recommendedName>
        <fullName evidence="3">Heme exporter protein C</fullName>
    </recommendedName>
</protein>
<feature type="region of interest" description="Disordered" evidence="8">
    <location>
        <begin position="207"/>
        <end position="228"/>
    </location>
</feature>
<reference evidence="11 12" key="1">
    <citation type="submission" date="2019-10" db="EMBL/GenBank/DDBJ databases">
        <title>Nonomuraea sp. nov., isolated from Phyllanthus amarus.</title>
        <authorList>
            <person name="Klykleung N."/>
            <person name="Tanasupawat S."/>
        </authorList>
    </citation>
    <scope>NUCLEOTIDE SEQUENCE [LARGE SCALE GENOMIC DNA]</scope>
    <source>
        <strain evidence="11 12">PA1-10</strain>
    </source>
</reference>
<dbReference type="GO" id="GO:0020037">
    <property type="term" value="F:heme binding"/>
    <property type="evidence" value="ECO:0007669"/>
    <property type="project" value="InterPro"/>
</dbReference>
<name>A0A5C4WV65_9ACTN</name>
<evidence type="ECO:0000256" key="2">
    <source>
        <dbReference type="ARBA" id="ARBA00005840"/>
    </source>
</evidence>
<keyword evidence="12" id="KW-1185">Reference proteome</keyword>
<evidence type="ECO:0000313" key="12">
    <source>
        <dbReference type="Proteomes" id="UP000312512"/>
    </source>
</evidence>
<dbReference type="PRINTS" id="PR01386">
    <property type="entry name" value="CCMCBIOGNSIS"/>
</dbReference>
<evidence type="ECO:0000256" key="6">
    <source>
        <dbReference type="ARBA" id="ARBA00022989"/>
    </source>
</evidence>
<feature type="domain" description="Cytochrome c assembly protein" evidence="10">
    <location>
        <begin position="3"/>
        <end position="160"/>
    </location>
</feature>
<proteinExistence type="inferred from homology"/>
<feature type="transmembrane region" description="Helical" evidence="9">
    <location>
        <begin position="108"/>
        <end position="127"/>
    </location>
</feature>
<keyword evidence="7 9" id="KW-0472">Membrane</keyword>
<dbReference type="GO" id="GO:0015232">
    <property type="term" value="F:heme transmembrane transporter activity"/>
    <property type="evidence" value="ECO:0007669"/>
    <property type="project" value="InterPro"/>
</dbReference>
<dbReference type="EMBL" id="VDLX02000001">
    <property type="protein sequence ID" value="KAB8197421.1"/>
    <property type="molecule type" value="Genomic_DNA"/>
</dbReference>
<evidence type="ECO:0000256" key="8">
    <source>
        <dbReference type="SAM" id="MobiDB-lite"/>
    </source>
</evidence>
<organism evidence="11 12">
    <name type="scientific">Nonomuraea phyllanthi</name>
    <dbReference type="NCBI Taxonomy" id="2219224"/>
    <lineage>
        <taxon>Bacteria</taxon>
        <taxon>Bacillati</taxon>
        <taxon>Actinomycetota</taxon>
        <taxon>Actinomycetes</taxon>
        <taxon>Streptosporangiales</taxon>
        <taxon>Streptosporangiaceae</taxon>
        <taxon>Nonomuraea</taxon>
    </lineage>
</organism>
<comment type="subcellular location">
    <subcellularLocation>
        <location evidence="1">Membrane</location>
        <topology evidence="1">Multi-pass membrane protein</topology>
    </subcellularLocation>
</comment>
<evidence type="ECO:0000256" key="3">
    <source>
        <dbReference type="ARBA" id="ARBA00016463"/>
    </source>
</evidence>
<sequence length="228" mass="23991">MRFSLPGVLVSVGAAAAPVMGLLVAPPDAVQGEVQRLMYVHVPAAWTAYLCFTAVLAAGLLRLVRRRPALDRLGRAAAEVGAGLTALAIVLGMLWGRPVWGVWWTWDPRLTTTVLMLGAYLVYLAVARLAGGRAAAWAGCAGFLTVPLVHGSVLWWRALHQPPTVLSPEGRWPIAPPMLAALLVSTAAFAALAAWVIARRARSLAAERPGSPVPAPRIGPEVPAGAAR</sequence>
<accession>A0A5P9YJ46</accession>
<evidence type="ECO:0000256" key="7">
    <source>
        <dbReference type="ARBA" id="ARBA00023136"/>
    </source>
</evidence>
<dbReference type="GO" id="GO:0017004">
    <property type="term" value="P:cytochrome complex assembly"/>
    <property type="evidence" value="ECO:0007669"/>
    <property type="project" value="UniProtKB-KW"/>
</dbReference>
<feature type="transmembrane region" description="Helical" evidence="9">
    <location>
        <begin position="45"/>
        <end position="64"/>
    </location>
</feature>
<dbReference type="Proteomes" id="UP000312512">
    <property type="component" value="Unassembled WGS sequence"/>
</dbReference>